<dbReference type="Pfam" id="PF00172">
    <property type="entry name" value="Zn_clus"/>
    <property type="match status" value="1"/>
</dbReference>
<dbReference type="InterPro" id="IPR053157">
    <property type="entry name" value="Sterol_Uptake_Regulator"/>
</dbReference>
<accession>A0A6A6ITP1</accession>
<dbReference type="PANTHER" id="PTHR47784:SF5">
    <property type="entry name" value="STEROL UPTAKE CONTROL PROTEIN 2"/>
    <property type="match status" value="1"/>
</dbReference>
<keyword evidence="5" id="KW-1185">Reference proteome</keyword>
<dbReference type="CDD" id="cd00067">
    <property type="entry name" value="GAL4"/>
    <property type="match status" value="1"/>
</dbReference>
<dbReference type="PROSITE" id="PS50048">
    <property type="entry name" value="ZN2_CY6_FUNGAL_2"/>
    <property type="match status" value="1"/>
</dbReference>
<dbReference type="SMART" id="SM00066">
    <property type="entry name" value="GAL4"/>
    <property type="match status" value="1"/>
</dbReference>
<dbReference type="GeneID" id="54574211"/>
<gene>
    <name evidence="4" type="ORF">BU26DRAFT_231385</name>
</gene>
<dbReference type="AlphaFoldDB" id="A0A6A6ITP1"/>
<reference evidence="4" key="1">
    <citation type="journal article" date="2020" name="Stud. Mycol.">
        <title>101 Dothideomycetes genomes: a test case for predicting lifestyles and emergence of pathogens.</title>
        <authorList>
            <person name="Haridas S."/>
            <person name="Albert R."/>
            <person name="Binder M."/>
            <person name="Bloem J."/>
            <person name="Labutti K."/>
            <person name="Salamov A."/>
            <person name="Andreopoulos B."/>
            <person name="Baker S."/>
            <person name="Barry K."/>
            <person name="Bills G."/>
            <person name="Bluhm B."/>
            <person name="Cannon C."/>
            <person name="Castanera R."/>
            <person name="Culley D."/>
            <person name="Daum C."/>
            <person name="Ezra D."/>
            <person name="Gonzalez J."/>
            <person name="Henrissat B."/>
            <person name="Kuo A."/>
            <person name="Liang C."/>
            <person name="Lipzen A."/>
            <person name="Lutzoni F."/>
            <person name="Magnuson J."/>
            <person name="Mondo S."/>
            <person name="Nolan M."/>
            <person name="Ohm R."/>
            <person name="Pangilinan J."/>
            <person name="Park H.-J."/>
            <person name="Ramirez L."/>
            <person name="Alfaro M."/>
            <person name="Sun H."/>
            <person name="Tritt A."/>
            <person name="Yoshinaga Y."/>
            <person name="Zwiers L.-H."/>
            <person name="Turgeon B."/>
            <person name="Goodwin S."/>
            <person name="Spatafora J."/>
            <person name="Crous P."/>
            <person name="Grigoriev I."/>
        </authorList>
    </citation>
    <scope>NUCLEOTIDE SEQUENCE</scope>
    <source>
        <strain evidence="4">CBS 122368</strain>
    </source>
</reference>
<dbReference type="GO" id="GO:0001228">
    <property type="term" value="F:DNA-binding transcription activator activity, RNA polymerase II-specific"/>
    <property type="evidence" value="ECO:0007669"/>
    <property type="project" value="TreeGrafter"/>
</dbReference>
<dbReference type="InterPro" id="IPR036864">
    <property type="entry name" value="Zn2-C6_fun-type_DNA-bd_sf"/>
</dbReference>
<dbReference type="GO" id="GO:0008270">
    <property type="term" value="F:zinc ion binding"/>
    <property type="evidence" value="ECO:0007669"/>
    <property type="project" value="InterPro"/>
</dbReference>
<name>A0A6A6ITP1_9PLEO</name>
<evidence type="ECO:0000313" key="4">
    <source>
        <dbReference type="EMBL" id="KAF2253895.1"/>
    </source>
</evidence>
<dbReference type="SUPFAM" id="SSF57701">
    <property type="entry name" value="Zn2/Cys6 DNA-binding domain"/>
    <property type="match status" value="1"/>
</dbReference>
<protein>
    <recommendedName>
        <fullName evidence="3">Zn(2)-C6 fungal-type domain-containing protein</fullName>
    </recommendedName>
</protein>
<dbReference type="Proteomes" id="UP000800094">
    <property type="component" value="Unassembled WGS sequence"/>
</dbReference>
<dbReference type="RefSeq" id="XP_033688899.1">
    <property type="nucleotide sequence ID" value="XM_033820881.1"/>
</dbReference>
<evidence type="ECO:0000259" key="3">
    <source>
        <dbReference type="PROSITE" id="PS50048"/>
    </source>
</evidence>
<sequence length="389" mass="43784">MSAESKIYKKRPHRKVKSGCTTCKRRKVKCDEAKPQCSNCERYAAECIYPALASDREHASASSSTPPLDWAPDSVVDEPPSKPSSGAQGDDLPIRDLSLMHQWTIATCYGFGDEFSGDADPWRDDIPKLAQRFPFLMRGILALSALHLSRGCTDPGTKVKYIRLAAYHQDLALPEYRNTIIDVTRDNVAAVLAFSAIITVHSFAAPKDPGRLFAGGPPEWIFLHRGVGEMPAHWQPWIDSSFMAKQMHRRRLQPVDPTLNPEDHRLVGLRGMLTDLPPEESSEASAYEEALYWLRQAFAHTQNPESRLGPKYGVLFWIEQVPQSYLDLLGVQKPRAMVLVAHLCILLKRASGFWYLEGFAEHVLSEATPYISEEFLPWIEWPLQVCGIV</sequence>
<dbReference type="EMBL" id="ML987191">
    <property type="protein sequence ID" value="KAF2253895.1"/>
    <property type="molecule type" value="Genomic_DNA"/>
</dbReference>
<feature type="domain" description="Zn(2)-C6 fungal-type" evidence="3">
    <location>
        <begin position="19"/>
        <end position="49"/>
    </location>
</feature>
<dbReference type="PANTHER" id="PTHR47784">
    <property type="entry name" value="STEROL UPTAKE CONTROL PROTEIN 2"/>
    <property type="match status" value="1"/>
</dbReference>
<dbReference type="PROSITE" id="PS00463">
    <property type="entry name" value="ZN2_CY6_FUNGAL_1"/>
    <property type="match status" value="1"/>
</dbReference>
<dbReference type="OrthoDB" id="5386330at2759"/>
<evidence type="ECO:0000256" key="1">
    <source>
        <dbReference type="ARBA" id="ARBA00023242"/>
    </source>
</evidence>
<organism evidence="4 5">
    <name type="scientific">Trematosphaeria pertusa</name>
    <dbReference type="NCBI Taxonomy" id="390896"/>
    <lineage>
        <taxon>Eukaryota</taxon>
        <taxon>Fungi</taxon>
        <taxon>Dikarya</taxon>
        <taxon>Ascomycota</taxon>
        <taxon>Pezizomycotina</taxon>
        <taxon>Dothideomycetes</taxon>
        <taxon>Pleosporomycetidae</taxon>
        <taxon>Pleosporales</taxon>
        <taxon>Massarineae</taxon>
        <taxon>Trematosphaeriaceae</taxon>
        <taxon>Trematosphaeria</taxon>
    </lineage>
</organism>
<evidence type="ECO:0000313" key="5">
    <source>
        <dbReference type="Proteomes" id="UP000800094"/>
    </source>
</evidence>
<keyword evidence="1" id="KW-0539">Nucleus</keyword>
<dbReference type="InterPro" id="IPR001138">
    <property type="entry name" value="Zn2Cys6_DnaBD"/>
</dbReference>
<evidence type="ECO:0000256" key="2">
    <source>
        <dbReference type="SAM" id="MobiDB-lite"/>
    </source>
</evidence>
<proteinExistence type="predicted"/>
<dbReference type="Gene3D" id="4.10.240.10">
    <property type="entry name" value="Zn(2)-C6 fungal-type DNA-binding domain"/>
    <property type="match status" value="1"/>
</dbReference>
<feature type="region of interest" description="Disordered" evidence="2">
    <location>
        <begin position="58"/>
        <end position="92"/>
    </location>
</feature>